<gene>
    <name evidence="5" type="ORF">AAF712_004263</name>
</gene>
<feature type="domain" description="FAD-binding" evidence="4">
    <location>
        <begin position="5"/>
        <end position="364"/>
    </location>
</feature>
<proteinExistence type="predicted"/>
<evidence type="ECO:0000313" key="5">
    <source>
        <dbReference type="EMBL" id="KAL0068548.1"/>
    </source>
</evidence>
<dbReference type="SUPFAM" id="SSF51905">
    <property type="entry name" value="FAD/NAD(P)-binding domain"/>
    <property type="match status" value="1"/>
</dbReference>
<keyword evidence="1" id="KW-0285">Flavoprotein</keyword>
<dbReference type="InterPro" id="IPR036188">
    <property type="entry name" value="FAD/NAD-bd_sf"/>
</dbReference>
<comment type="caution">
    <text evidence="5">The sequence shown here is derived from an EMBL/GenBank/DDBJ whole genome shotgun (WGS) entry which is preliminary data.</text>
</comment>
<evidence type="ECO:0000259" key="4">
    <source>
        <dbReference type="Pfam" id="PF01494"/>
    </source>
</evidence>
<evidence type="ECO:0000313" key="6">
    <source>
        <dbReference type="Proteomes" id="UP001437256"/>
    </source>
</evidence>
<dbReference type="EMBL" id="JBBXMP010000017">
    <property type="protein sequence ID" value="KAL0068548.1"/>
    <property type="molecule type" value="Genomic_DNA"/>
</dbReference>
<dbReference type="InterPro" id="IPR002938">
    <property type="entry name" value="FAD-bd"/>
</dbReference>
<keyword evidence="6" id="KW-1185">Reference proteome</keyword>
<evidence type="ECO:0000256" key="3">
    <source>
        <dbReference type="ARBA" id="ARBA00023002"/>
    </source>
</evidence>
<protein>
    <recommendedName>
        <fullName evidence="4">FAD-binding domain-containing protein</fullName>
    </recommendedName>
</protein>
<organism evidence="5 6">
    <name type="scientific">Marasmius tenuissimus</name>
    <dbReference type="NCBI Taxonomy" id="585030"/>
    <lineage>
        <taxon>Eukaryota</taxon>
        <taxon>Fungi</taxon>
        <taxon>Dikarya</taxon>
        <taxon>Basidiomycota</taxon>
        <taxon>Agaricomycotina</taxon>
        <taxon>Agaricomycetes</taxon>
        <taxon>Agaricomycetidae</taxon>
        <taxon>Agaricales</taxon>
        <taxon>Marasmiineae</taxon>
        <taxon>Marasmiaceae</taxon>
        <taxon>Marasmius</taxon>
    </lineage>
</organism>
<dbReference type="PRINTS" id="PR00420">
    <property type="entry name" value="RNGMNOXGNASE"/>
</dbReference>
<dbReference type="PANTHER" id="PTHR46720:SF3">
    <property type="entry name" value="FAD-BINDING DOMAIN-CONTAINING PROTEIN-RELATED"/>
    <property type="match status" value="1"/>
</dbReference>
<reference evidence="5 6" key="1">
    <citation type="submission" date="2024-05" db="EMBL/GenBank/DDBJ databases">
        <title>A draft genome resource for the thread blight pathogen Marasmius tenuissimus strain MS-2.</title>
        <authorList>
            <person name="Yulfo-Soto G.E."/>
            <person name="Baruah I.K."/>
            <person name="Amoako-Attah I."/>
            <person name="Bukari Y."/>
            <person name="Meinhardt L.W."/>
            <person name="Bailey B.A."/>
            <person name="Cohen S.P."/>
        </authorList>
    </citation>
    <scope>NUCLEOTIDE SEQUENCE [LARGE SCALE GENOMIC DNA]</scope>
    <source>
        <strain evidence="5 6">MS-2</strain>
    </source>
</reference>
<evidence type="ECO:0000256" key="1">
    <source>
        <dbReference type="ARBA" id="ARBA00022630"/>
    </source>
</evidence>
<dbReference type="SUPFAM" id="SSF54373">
    <property type="entry name" value="FAD-linked reductases, C-terminal domain"/>
    <property type="match status" value="1"/>
</dbReference>
<dbReference type="PANTHER" id="PTHR46720">
    <property type="entry name" value="HYDROXYLASE, PUTATIVE (AFU_ORTHOLOGUE AFUA_3G01460)-RELATED"/>
    <property type="match status" value="1"/>
</dbReference>
<name>A0ABR3A4H5_9AGAR</name>
<accession>A0ABR3A4H5</accession>
<sequence length="422" mass="46351">MAKDFTVAIVGGGLSGLAAAYPLSRAGISVKVFEAAPKFEEIGAGVGFGPNAIRTLESLGLLDAILAHSDQTEPIQRLFKFVEGPAPHNLVFDYETKNPTNVGLGIYRPACLDALISVLDPSIVQFNKRCASIVSSNRGLTSIHFTDGTTHEADIVIGADGIRSVTRHFVIGEDARPLVFANTYAYRGIVPNEDLVRAGMKTDLSLRPTCYVGKGKHIICFPIKGGKVINFVAFVARHDLQKGPEVPMPWVQSRPHKELKEQYGDWGPEGQIIVEHIKNPSRWSIHACIPPLKSYVRERVVLVGDAAHPMLPHLGAGLGQGFEDVFILTQLLTHPQTHKGNLDQILACYNEVRPPRASDVLMRSTRAAEIYDNYGSGGYDTAQMQEHLQGQWEPVWNYDVREVLEESIRGLQKKGVFSSARL</sequence>
<keyword evidence="3" id="KW-0560">Oxidoreductase</keyword>
<dbReference type="InterPro" id="IPR051104">
    <property type="entry name" value="FAD_monoxygenase"/>
</dbReference>
<evidence type="ECO:0000256" key="2">
    <source>
        <dbReference type="ARBA" id="ARBA00022827"/>
    </source>
</evidence>
<dbReference type="Proteomes" id="UP001437256">
    <property type="component" value="Unassembled WGS sequence"/>
</dbReference>
<dbReference type="Pfam" id="PF01494">
    <property type="entry name" value="FAD_binding_3"/>
    <property type="match status" value="1"/>
</dbReference>
<dbReference type="Gene3D" id="3.50.50.60">
    <property type="entry name" value="FAD/NAD(P)-binding domain"/>
    <property type="match status" value="1"/>
</dbReference>
<keyword evidence="2" id="KW-0274">FAD</keyword>